<proteinExistence type="predicted"/>
<dbReference type="AlphaFoldDB" id="A0AA41VHC1"/>
<protein>
    <submittedName>
        <fullName evidence="1">Uncharacterized protein</fullName>
    </submittedName>
</protein>
<name>A0AA41VHC1_PAPNU</name>
<gene>
    <name evidence="1" type="ORF">MKW94_012173</name>
</gene>
<accession>A0AA41VHC1</accession>
<sequence length="86" mass="9874">MEKMNLVRNAWKAVYTGSGYRTVVNRGRYTAEEFVALTDEFSKVMAHPNLKNALASSPKEAQHVRQMRQGFDESVRQLAIRCEHFA</sequence>
<dbReference type="EMBL" id="JAJJMA010222186">
    <property type="protein sequence ID" value="MCL7041289.1"/>
    <property type="molecule type" value="Genomic_DNA"/>
</dbReference>
<reference evidence="1" key="1">
    <citation type="submission" date="2022-03" db="EMBL/GenBank/DDBJ databases">
        <title>A functionally conserved STORR gene fusion in Papaver species that diverged 16.8 million years ago.</title>
        <authorList>
            <person name="Catania T."/>
        </authorList>
    </citation>
    <scope>NUCLEOTIDE SEQUENCE</scope>
    <source>
        <strain evidence="1">S-191538</strain>
    </source>
</reference>
<organism evidence="1 2">
    <name type="scientific">Papaver nudicaule</name>
    <name type="common">Iceland poppy</name>
    <dbReference type="NCBI Taxonomy" id="74823"/>
    <lineage>
        <taxon>Eukaryota</taxon>
        <taxon>Viridiplantae</taxon>
        <taxon>Streptophyta</taxon>
        <taxon>Embryophyta</taxon>
        <taxon>Tracheophyta</taxon>
        <taxon>Spermatophyta</taxon>
        <taxon>Magnoliopsida</taxon>
        <taxon>Ranunculales</taxon>
        <taxon>Papaveraceae</taxon>
        <taxon>Papaveroideae</taxon>
        <taxon>Papaver</taxon>
    </lineage>
</organism>
<dbReference type="Proteomes" id="UP001177140">
    <property type="component" value="Unassembled WGS sequence"/>
</dbReference>
<comment type="caution">
    <text evidence="1">The sequence shown here is derived from an EMBL/GenBank/DDBJ whole genome shotgun (WGS) entry which is preliminary data.</text>
</comment>
<keyword evidence="2" id="KW-1185">Reference proteome</keyword>
<evidence type="ECO:0000313" key="2">
    <source>
        <dbReference type="Proteomes" id="UP001177140"/>
    </source>
</evidence>
<feature type="non-terminal residue" evidence="1">
    <location>
        <position position="1"/>
    </location>
</feature>
<evidence type="ECO:0000313" key="1">
    <source>
        <dbReference type="EMBL" id="MCL7041289.1"/>
    </source>
</evidence>